<dbReference type="PANTHER" id="PTHR42881">
    <property type="entry name" value="PROLYL ENDOPEPTIDASE"/>
    <property type="match status" value="1"/>
</dbReference>
<evidence type="ECO:0000313" key="6">
    <source>
        <dbReference type="EMBL" id="AQS86028.1"/>
    </source>
</evidence>
<dbReference type="EMBL" id="CP014692">
    <property type="protein sequence ID" value="AQS86028.1"/>
    <property type="molecule type" value="Genomic_DNA"/>
</dbReference>
<protein>
    <submittedName>
        <fullName evidence="6">Prolyl oligopeptidase</fullName>
    </submittedName>
</protein>
<accession>A0A1U9KJV5</accession>
<gene>
    <name evidence="6" type="ORF">A0U92_16115</name>
</gene>
<evidence type="ECO:0000256" key="1">
    <source>
        <dbReference type="ARBA" id="ARBA00022670"/>
    </source>
</evidence>
<dbReference type="GO" id="GO:0006508">
    <property type="term" value="P:proteolysis"/>
    <property type="evidence" value="ECO:0007669"/>
    <property type="project" value="UniProtKB-KW"/>
</dbReference>
<dbReference type="PRINTS" id="PR00862">
    <property type="entry name" value="PROLIGOPTASE"/>
</dbReference>
<dbReference type="Gene3D" id="2.130.10.120">
    <property type="entry name" value="Prolyl oligopeptidase, N-terminal domain"/>
    <property type="match status" value="1"/>
</dbReference>
<dbReference type="InterPro" id="IPR023302">
    <property type="entry name" value="Pept_S9A_N"/>
</dbReference>
<proteinExistence type="predicted"/>
<dbReference type="PANTHER" id="PTHR42881:SF13">
    <property type="entry name" value="PROLYL ENDOPEPTIDASE"/>
    <property type="match status" value="1"/>
</dbReference>
<dbReference type="InterPro" id="IPR002470">
    <property type="entry name" value="Peptidase_S9A"/>
</dbReference>
<dbReference type="Pfam" id="PF02897">
    <property type="entry name" value="Peptidase_S9_N"/>
    <property type="match status" value="1"/>
</dbReference>
<dbReference type="GO" id="GO:0004252">
    <property type="term" value="F:serine-type endopeptidase activity"/>
    <property type="evidence" value="ECO:0007669"/>
    <property type="project" value="InterPro"/>
</dbReference>
<evidence type="ECO:0000313" key="7">
    <source>
        <dbReference type="Proteomes" id="UP000188937"/>
    </source>
</evidence>
<evidence type="ECO:0000259" key="5">
    <source>
        <dbReference type="Pfam" id="PF02897"/>
    </source>
</evidence>
<reference evidence="6 7" key="1">
    <citation type="submission" date="2016-03" db="EMBL/GenBank/DDBJ databases">
        <title>Acetic acid bacteria sequencing.</title>
        <authorList>
            <person name="Brandt J."/>
            <person name="Jakob F."/>
            <person name="Vogel R.F."/>
        </authorList>
    </citation>
    <scope>NUCLEOTIDE SEQUENCE [LARGE SCALE GENOMIC DNA]</scope>
    <source>
        <strain evidence="6 7">TMW2.1153</strain>
    </source>
</reference>
<dbReference type="RefSeq" id="WP_077814032.1">
    <property type="nucleotide sequence ID" value="NZ_CP014692.1"/>
</dbReference>
<feature type="domain" description="Peptidase S9 prolyl oligopeptidase catalytic" evidence="4">
    <location>
        <begin position="524"/>
        <end position="725"/>
    </location>
</feature>
<dbReference type="InterPro" id="IPR001375">
    <property type="entry name" value="Peptidase_S9_cat"/>
</dbReference>
<dbReference type="KEGG" id="aace:A0U92_16115"/>
<dbReference type="Gene3D" id="3.40.50.1820">
    <property type="entry name" value="alpha/beta hydrolase"/>
    <property type="match status" value="1"/>
</dbReference>
<dbReference type="InterPro" id="IPR051167">
    <property type="entry name" value="Prolyl_oligopep/macrocyclase"/>
</dbReference>
<dbReference type="SUPFAM" id="SSF53474">
    <property type="entry name" value="alpha/beta-Hydrolases"/>
    <property type="match status" value="1"/>
</dbReference>
<keyword evidence="2" id="KW-0378">Hydrolase</keyword>
<evidence type="ECO:0000259" key="4">
    <source>
        <dbReference type="Pfam" id="PF00326"/>
    </source>
</evidence>
<organism evidence="6 7">
    <name type="scientific">Acetobacter aceti</name>
    <dbReference type="NCBI Taxonomy" id="435"/>
    <lineage>
        <taxon>Bacteria</taxon>
        <taxon>Pseudomonadati</taxon>
        <taxon>Pseudomonadota</taxon>
        <taxon>Alphaproteobacteria</taxon>
        <taxon>Acetobacterales</taxon>
        <taxon>Acetobacteraceae</taxon>
        <taxon>Acetobacter</taxon>
        <taxon>Acetobacter subgen. Acetobacter</taxon>
    </lineage>
</organism>
<dbReference type="OrthoDB" id="9801421at2"/>
<keyword evidence="3" id="KW-0720">Serine protease</keyword>
<evidence type="ECO:0000256" key="3">
    <source>
        <dbReference type="ARBA" id="ARBA00022825"/>
    </source>
</evidence>
<dbReference type="GO" id="GO:0005829">
    <property type="term" value="C:cytosol"/>
    <property type="evidence" value="ECO:0007669"/>
    <property type="project" value="TreeGrafter"/>
</dbReference>
<name>A0A1U9KJV5_ACEAC</name>
<evidence type="ECO:0000256" key="2">
    <source>
        <dbReference type="ARBA" id="ARBA00022801"/>
    </source>
</evidence>
<dbReference type="Proteomes" id="UP000188937">
    <property type="component" value="Chromosome"/>
</dbReference>
<dbReference type="InterPro" id="IPR029058">
    <property type="entry name" value="AB_hydrolase_fold"/>
</dbReference>
<dbReference type="GO" id="GO:0070012">
    <property type="term" value="F:oligopeptidase activity"/>
    <property type="evidence" value="ECO:0007669"/>
    <property type="project" value="TreeGrafter"/>
</dbReference>
<keyword evidence="1" id="KW-0645">Protease</keyword>
<dbReference type="AlphaFoldDB" id="A0A1U9KJV5"/>
<keyword evidence="7" id="KW-1185">Reference proteome</keyword>
<dbReference type="SUPFAM" id="SSF50993">
    <property type="entry name" value="Peptidase/esterase 'gauge' domain"/>
    <property type="match status" value="1"/>
</dbReference>
<sequence length="729" mass="81649">MAAKFLFHEKSCFRCPDRGIGLTMMLSVLLTAPAVAQHPETLPSGVPAFLSEIHGAEAQDWVERQNRKTVSVLEDDSRYRDFYDQILSAEQSKDRLDEPEFLGGNIWNFWQDGHHPRGIWRRTTLASYRQILTGWQTKLDVDALAAREHENWVFEGADCLKPKDRYCLISLSSGGEDARTLREYDTQAGLFVLNGLTLPRAKQTVAWVDRDTLLVARDWDGAGDMLTTSGYPFVIRRVVRNEPFDQAIEIYRGEKDDVAVDPLTITDGDGNRILLIRRSPTFFSSRFAVLEGMETAFQGKRKGTLRWLTLPDRVDLKGMIHGALVFTIEEDWTPPGENRIPAGSLVLLDPHDTQARPEILFVPESGKILEDAAITRNTIIVTYLEHVQGRAMVLHASADVKNHWHQVVLPLPDMSSVHIVDTDQPSDAAFLKVESFLVPPQLWLVGTSQAGLEKVRQTKPLFNADELTIEQLQARSRDGTEIPYFLVRRKNMAMDGSYPALLTAYGGFLSSVTPRYDPVIGRSWLAHGGVYAVANIRGGGEFGPAWHDAGKTVHRQKVFDDFTAVGRDLVRRGITSRDRLGIRGRSNGGLLMGVAFTQHPELWKAVIMGVPLLDMINYESLSAGASWADEYGSMKNPDEARFLQSISPLHHLKADVNYPTPFIFTSTSDDRVGPVHARRFAARLEALKKPFFYYEDVEGGHSGTVNAEEIAHERALEAVYLAQQLMSAQ</sequence>
<feature type="domain" description="Peptidase S9A N-terminal" evidence="5">
    <location>
        <begin position="49"/>
        <end position="448"/>
    </location>
</feature>
<dbReference type="Pfam" id="PF00326">
    <property type="entry name" value="Peptidase_S9"/>
    <property type="match status" value="1"/>
</dbReference>